<dbReference type="GO" id="GO:0005886">
    <property type="term" value="C:plasma membrane"/>
    <property type="evidence" value="ECO:0007669"/>
    <property type="project" value="UniProtKB-SubCell"/>
</dbReference>
<dbReference type="PANTHER" id="PTHR23502">
    <property type="entry name" value="MAJOR FACILITATOR SUPERFAMILY"/>
    <property type="match status" value="1"/>
</dbReference>
<feature type="domain" description="Major facilitator superfamily (MFS) profile" evidence="9">
    <location>
        <begin position="11"/>
        <end position="400"/>
    </location>
</feature>
<dbReference type="PANTHER" id="PTHR23502:SF132">
    <property type="entry name" value="POLYAMINE TRANSPORTER 2-RELATED"/>
    <property type="match status" value="1"/>
</dbReference>
<feature type="transmembrane region" description="Helical" evidence="8">
    <location>
        <begin position="169"/>
        <end position="188"/>
    </location>
</feature>
<evidence type="ECO:0000256" key="7">
    <source>
        <dbReference type="ARBA" id="ARBA00023136"/>
    </source>
</evidence>
<name>A0A2C6WQB0_9STAP</name>
<comment type="subcellular location">
    <subcellularLocation>
        <location evidence="1 8">Cell membrane</location>
        <topology evidence="1 8">Multi-pass membrane protein</topology>
    </subcellularLocation>
</comment>
<dbReference type="InterPro" id="IPR005829">
    <property type="entry name" value="Sugar_transporter_CS"/>
</dbReference>
<evidence type="ECO:0000256" key="6">
    <source>
        <dbReference type="ARBA" id="ARBA00022989"/>
    </source>
</evidence>
<keyword evidence="4 8" id="KW-1003">Cell membrane</keyword>
<feature type="transmembrane region" description="Helical" evidence="8">
    <location>
        <begin position="347"/>
        <end position="366"/>
    </location>
</feature>
<dbReference type="PROSITE" id="PS50850">
    <property type="entry name" value="MFS"/>
    <property type="match status" value="1"/>
</dbReference>
<dbReference type="OrthoDB" id="9800416at2"/>
<evidence type="ECO:0000313" key="12">
    <source>
        <dbReference type="Proteomes" id="UP000223828"/>
    </source>
</evidence>
<reference evidence="10" key="1">
    <citation type="journal article" date="2017" name="Appl. Environ. Microbiol.">
        <title>Staphylococcus edaphicus sp. nov., isolated in Antarctica, harbours mecC gene and genomic islands with suspected role in adaptation to extreme environment.</title>
        <authorList>
            <person name="Pantucek R."/>
            <person name="Sedlacek I."/>
            <person name="Indrakova A."/>
            <person name="Vrbovska V."/>
            <person name="Maslanova I."/>
            <person name="Kovarovic V."/>
            <person name="Svec P."/>
            <person name="Kralova S."/>
            <person name="Kristofova L."/>
            <person name="Keklakova J."/>
            <person name="Petras P."/>
            <person name="Doskar J."/>
        </authorList>
    </citation>
    <scope>NUCLEOTIDE SEQUENCE</scope>
    <source>
        <strain evidence="10">CCM 8730</strain>
    </source>
</reference>
<dbReference type="Pfam" id="PF07690">
    <property type="entry name" value="MFS_1"/>
    <property type="match status" value="1"/>
</dbReference>
<feature type="transmembrane region" description="Helical" evidence="8">
    <location>
        <begin position="309"/>
        <end position="335"/>
    </location>
</feature>
<keyword evidence="7 8" id="KW-0472">Membrane</keyword>
<dbReference type="CDD" id="cd17320">
    <property type="entry name" value="MFS_MdfA_MDR_like"/>
    <property type="match status" value="1"/>
</dbReference>
<gene>
    <name evidence="10" type="ORF">BTJ66_04420</name>
    <name evidence="11" type="ORF">MNY58_02975</name>
</gene>
<dbReference type="Proteomes" id="UP001056588">
    <property type="component" value="Chromosome"/>
</dbReference>
<dbReference type="InterPro" id="IPR004812">
    <property type="entry name" value="Efflux_drug-R_Bcr/CmlA"/>
</dbReference>
<comment type="similarity">
    <text evidence="2 8">Belongs to the major facilitator superfamily. Bcr/CmlA family.</text>
</comment>
<dbReference type="FunFam" id="1.20.1720.10:FF:000005">
    <property type="entry name" value="Bcr/CflA family efflux transporter"/>
    <property type="match status" value="1"/>
</dbReference>
<evidence type="ECO:0000256" key="8">
    <source>
        <dbReference type="RuleBase" id="RU365088"/>
    </source>
</evidence>
<organism evidence="10 12">
    <name type="scientific">Staphylococcus edaphicus</name>
    <dbReference type="NCBI Taxonomy" id="1955013"/>
    <lineage>
        <taxon>Bacteria</taxon>
        <taxon>Bacillati</taxon>
        <taxon>Bacillota</taxon>
        <taxon>Bacilli</taxon>
        <taxon>Bacillales</taxon>
        <taxon>Staphylococcaceae</taxon>
        <taxon>Staphylococcus</taxon>
    </lineage>
</organism>
<dbReference type="PROSITE" id="PS00216">
    <property type="entry name" value="SUGAR_TRANSPORT_1"/>
    <property type="match status" value="1"/>
</dbReference>
<evidence type="ECO:0000313" key="11">
    <source>
        <dbReference type="EMBL" id="UQW82083.1"/>
    </source>
</evidence>
<dbReference type="AlphaFoldDB" id="A0A2C6WQB0"/>
<dbReference type="SUPFAM" id="SSF103473">
    <property type="entry name" value="MFS general substrate transporter"/>
    <property type="match status" value="1"/>
</dbReference>
<dbReference type="InterPro" id="IPR020846">
    <property type="entry name" value="MFS_dom"/>
</dbReference>
<evidence type="ECO:0000256" key="5">
    <source>
        <dbReference type="ARBA" id="ARBA00022692"/>
    </source>
</evidence>
<dbReference type="Gene3D" id="1.20.1720.10">
    <property type="entry name" value="Multidrug resistance protein D"/>
    <property type="match status" value="1"/>
</dbReference>
<proteinExistence type="inferred from homology"/>
<dbReference type="InterPro" id="IPR036259">
    <property type="entry name" value="MFS_trans_sf"/>
</dbReference>
<keyword evidence="13" id="KW-1185">Reference proteome</keyword>
<protein>
    <recommendedName>
        <fullName evidence="8">Bcr/CflA family efflux transporter</fullName>
    </recommendedName>
</protein>
<sequence length="406" mass="44148">MINKQEQHKQSIFFVVILGALTAIGALSIDMFLPGLPQIQSDFSTTTSNAQLTLSFFMIGLALGNLFVGPISDAIGRKTPLIVSMSLFTLASIGIIFVDNIWLMIALRFVQGFCGGAGAVISRAISSDLYSGKQLTKFLALLMLVNGVAPVIAPALGGVILSFATWRMVFVILTIFGILMLLGSLFKIPESLKSEDRDSPHVGSIFKNFKQLLVTPRFVLPMLIQGVTFIMLFSYISASPFITQRIYFMSAQQFSIMFAVIGISLIISSQLTGKMVDYIDRQTLLRILTIIQLFGVLIVTITLTTHLSIWVLFIGFITLVAPVTGVATLGFAIAMEERTGGNGSASSLLGLVQSLLGGIVSPIVGMMGEKSYIPYVTIIVLAGIMLIILQFINYYVFKRIPSQNSR</sequence>
<feature type="transmembrane region" description="Helical" evidence="8">
    <location>
        <begin position="372"/>
        <end position="397"/>
    </location>
</feature>
<evidence type="ECO:0000313" key="13">
    <source>
        <dbReference type="Proteomes" id="UP001056588"/>
    </source>
</evidence>
<evidence type="ECO:0000256" key="1">
    <source>
        <dbReference type="ARBA" id="ARBA00004651"/>
    </source>
</evidence>
<feature type="transmembrane region" description="Helical" evidence="8">
    <location>
        <begin position="284"/>
        <end position="303"/>
    </location>
</feature>
<feature type="transmembrane region" description="Helical" evidence="8">
    <location>
        <begin position="12"/>
        <end position="32"/>
    </location>
</feature>
<dbReference type="RefSeq" id="WP_099089766.1">
    <property type="nucleotide sequence ID" value="NZ_CP093217.1"/>
</dbReference>
<dbReference type="NCBIfam" id="TIGR00710">
    <property type="entry name" value="efflux_Bcr_CflA"/>
    <property type="match status" value="1"/>
</dbReference>
<keyword evidence="5 8" id="KW-0812">Transmembrane</keyword>
<reference evidence="11" key="4">
    <citation type="submission" date="2022-03" db="EMBL/GenBank/DDBJ databases">
        <title>Complete Genome Sequence of Staphylococcus edaphicus strain CCM 8731.</title>
        <authorList>
            <person name="Rimmer C.O."/>
            <person name="Thomas J.C."/>
        </authorList>
    </citation>
    <scope>NUCLEOTIDE SEQUENCE</scope>
    <source>
        <strain evidence="11">CCM 8731</strain>
    </source>
</reference>
<dbReference type="InterPro" id="IPR011701">
    <property type="entry name" value="MFS"/>
</dbReference>
<reference evidence="10" key="3">
    <citation type="submission" date="2017-10" db="EMBL/GenBank/DDBJ databases">
        <authorList>
            <person name="Vrbovska V."/>
            <person name="Kovarovic V."/>
            <person name="Indrakova A."/>
        </authorList>
    </citation>
    <scope>NUCLEOTIDE SEQUENCE</scope>
    <source>
        <strain evidence="10">CCM 8730</strain>
    </source>
</reference>
<feature type="transmembrane region" description="Helical" evidence="8">
    <location>
        <begin position="81"/>
        <end position="103"/>
    </location>
</feature>
<dbReference type="Proteomes" id="UP000223828">
    <property type="component" value="Unassembled WGS sequence"/>
</dbReference>
<evidence type="ECO:0000256" key="3">
    <source>
        <dbReference type="ARBA" id="ARBA00022448"/>
    </source>
</evidence>
<feature type="transmembrane region" description="Helical" evidence="8">
    <location>
        <begin position="138"/>
        <end position="163"/>
    </location>
</feature>
<feature type="transmembrane region" description="Helical" evidence="8">
    <location>
        <begin position="52"/>
        <end position="69"/>
    </location>
</feature>
<dbReference type="EMBL" id="CP093217">
    <property type="protein sequence ID" value="UQW82083.1"/>
    <property type="molecule type" value="Genomic_DNA"/>
</dbReference>
<feature type="transmembrane region" description="Helical" evidence="8">
    <location>
        <begin position="218"/>
        <end position="242"/>
    </location>
</feature>
<evidence type="ECO:0000256" key="4">
    <source>
        <dbReference type="ARBA" id="ARBA00022475"/>
    </source>
</evidence>
<accession>A0A2C6WQB0</accession>
<dbReference type="GO" id="GO:0042910">
    <property type="term" value="F:xenobiotic transmembrane transporter activity"/>
    <property type="evidence" value="ECO:0007669"/>
    <property type="project" value="InterPro"/>
</dbReference>
<evidence type="ECO:0000259" key="9">
    <source>
        <dbReference type="PROSITE" id="PS50850"/>
    </source>
</evidence>
<keyword evidence="6 8" id="KW-1133">Transmembrane helix</keyword>
<feature type="transmembrane region" description="Helical" evidence="8">
    <location>
        <begin position="254"/>
        <end position="272"/>
    </location>
</feature>
<reference evidence="12" key="2">
    <citation type="submission" date="2017-10" db="EMBL/GenBank/DDBJ databases">
        <title>Staphylococcus edaphicus sp. nov., isolated in Antarctica, harbouring mecC gene and genomic islands essential in adaptation to extreme environment.</title>
        <authorList>
            <person name="Pantucek R."/>
            <person name="Sedlacek I."/>
            <person name="Indrakova A."/>
            <person name="Vrbovska V."/>
            <person name="Maslanova I."/>
            <person name="Kovarovic V."/>
            <person name="Svec P."/>
            <person name="Kralova S."/>
            <person name="Kristofova L."/>
            <person name="Keklakova J."/>
            <person name="Petras P."/>
            <person name="Doskar J."/>
        </authorList>
    </citation>
    <scope>NUCLEOTIDE SEQUENCE [LARGE SCALE GENOMIC DNA]</scope>
    <source>
        <strain evidence="12">CCM 5085</strain>
    </source>
</reference>
<evidence type="ECO:0000256" key="2">
    <source>
        <dbReference type="ARBA" id="ARBA00006236"/>
    </source>
</evidence>
<feature type="transmembrane region" description="Helical" evidence="8">
    <location>
        <begin position="109"/>
        <end position="126"/>
    </location>
</feature>
<keyword evidence="3 8" id="KW-0813">Transport</keyword>
<dbReference type="GO" id="GO:1990961">
    <property type="term" value="P:xenobiotic detoxification by transmembrane export across the plasma membrane"/>
    <property type="evidence" value="ECO:0007669"/>
    <property type="project" value="InterPro"/>
</dbReference>
<evidence type="ECO:0000313" key="10">
    <source>
        <dbReference type="EMBL" id="PHK50323.1"/>
    </source>
</evidence>
<dbReference type="EMBL" id="MRZN01000004">
    <property type="protein sequence ID" value="PHK50323.1"/>
    <property type="molecule type" value="Genomic_DNA"/>
</dbReference>